<protein>
    <submittedName>
        <fullName evidence="3">Xanthine dehydrogenase accessory factor</fullName>
    </submittedName>
</protein>
<evidence type="ECO:0000259" key="2">
    <source>
        <dbReference type="Pfam" id="PF13478"/>
    </source>
</evidence>
<dbReference type="RefSeq" id="WP_145399200.1">
    <property type="nucleotide sequence ID" value="NZ_VLKU01000010.1"/>
</dbReference>
<evidence type="ECO:0000313" key="3">
    <source>
        <dbReference type="EMBL" id="TWI31253.1"/>
    </source>
</evidence>
<dbReference type="EMBL" id="VLKU01000010">
    <property type="protein sequence ID" value="TWI31253.1"/>
    <property type="molecule type" value="Genomic_DNA"/>
</dbReference>
<dbReference type="OrthoDB" id="9815497at2"/>
<dbReference type="Proteomes" id="UP000316225">
    <property type="component" value="Unassembled WGS sequence"/>
</dbReference>
<dbReference type="InterPro" id="IPR003777">
    <property type="entry name" value="XdhC_CoxI"/>
</dbReference>
<evidence type="ECO:0000313" key="4">
    <source>
        <dbReference type="Proteomes" id="UP000316225"/>
    </source>
</evidence>
<feature type="domain" description="XdhC- CoxI" evidence="1">
    <location>
        <begin position="27"/>
        <end position="91"/>
    </location>
</feature>
<dbReference type="Pfam" id="PF02625">
    <property type="entry name" value="XdhC_CoxI"/>
    <property type="match status" value="1"/>
</dbReference>
<reference evidence="3 4" key="1">
    <citation type="journal article" date="2015" name="Stand. Genomic Sci.">
        <title>Genomic Encyclopedia of Bacterial and Archaeal Type Strains, Phase III: the genomes of soil and plant-associated and newly described type strains.</title>
        <authorList>
            <person name="Whitman W.B."/>
            <person name="Woyke T."/>
            <person name="Klenk H.P."/>
            <person name="Zhou Y."/>
            <person name="Lilburn T.G."/>
            <person name="Beck B.J."/>
            <person name="De Vos P."/>
            <person name="Vandamme P."/>
            <person name="Eisen J.A."/>
            <person name="Garrity G."/>
            <person name="Hugenholtz P."/>
            <person name="Kyrpides N.C."/>
        </authorList>
    </citation>
    <scope>NUCLEOTIDE SEQUENCE [LARGE SCALE GENOMIC DNA]</scope>
    <source>
        <strain evidence="3 4">CGMCC 1.5364</strain>
    </source>
</reference>
<dbReference type="Gene3D" id="3.40.50.720">
    <property type="entry name" value="NAD(P)-binding Rossmann-like Domain"/>
    <property type="match status" value="1"/>
</dbReference>
<dbReference type="PANTHER" id="PTHR30388:SF4">
    <property type="entry name" value="MOLYBDENUM COFACTOR INSERTION CHAPERONE PAOD"/>
    <property type="match status" value="1"/>
</dbReference>
<organism evidence="3 4">
    <name type="scientific">Paracoccus sulfuroxidans</name>
    <dbReference type="NCBI Taxonomy" id="384678"/>
    <lineage>
        <taxon>Bacteria</taxon>
        <taxon>Pseudomonadati</taxon>
        <taxon>Pseudomonadota</taxon>
        <taxon>Alphaproteobacteria</taxon>
        <taxon>Rhodobacterales</taxon>
        <taxon>Paracoccaceae</taxon>
        <taxon>Paracoccus</taxon>
    </lineage>
</organism>
<proteinExistence type="predicted"/>
<feature type="domain" description="XdhC Rossmann" evidence="2">
    <location>
        <begin position="173"/>
        <end position="313"/>
    </location>
</feature>
<dbReference type="InterPro" id="IPR027051">
    <property type="entry name" value="XdhC_Rossmann_dom"/>
</dbReference>
<comment type="caution">
    <text evidence="3">The sequence shown here is derived from an EMBL/GenBank/DDBJ whole genome shotgun (WGS) entry which is preliminary data.</text>
</comment>
<sequence length="325" mass="34981">MLTDLLQPQTSEHPAIRDPWEAALTFGQGTIVALLVATEGPAYRNAGTMMAIAADGRFAGAISSGCIEADLIVQAADLRASTGHCRRLRYGKGSPFMDLVLPCGGAIELMLFRLRDLDVLRQLQNRRTARHATSLSIDPQGRLALTDPLPATPFTLCPDGSARISFSPRLKFLIFGAGPEVSVFSALVQGLGYDHLMLSHEARSLSVAAAMGCRTSRLDHLTGLNGLKIDAATACVLFYHDHDYEPAILNRLLATPSFYIGAQGSRATQVMRLERLREQGADPAALERVRGPIGLIPSSRNPRTLAISVLAEIVAEAAHHPIELC</sequence>
<name>A0A562NGN2_9RHOB</name>
<accession>A0A562NGN2</accession>
<dbReference type="AlphaFoldDB" id="A0A562NGN2"/>
<keyword evidence="4" id="KW-1185">Reference proteome</keyword>
<dbReference type="InterPro" id="IPR052698">
    <property type="entry name" value="MoCofactor_Util/Proc"/>
</dbReference>
<dbReference type="Pfam" id="PF13478">
    <property type="entry name" value="XdhC_C"/>
    <property type="match status" value="1"/>
</dbReference>
<gene>
    <name evidence="3" type="ORF">IQ24_03111</name>
</gene>
<evidence type="ECO:0000259" key="1">
    <source>
        <dbReference type="Pfam" id="PF02625"/>
    </source>
</evidence>
<dbReference type="PANTHER" id="PTHR30388">
    <property type="entry name" value="ALDEHYDE OXIDOREDUCTASE MOLYBDENUM COFACTOR ASSEMBLY PROTEIN"/>
    <property type="match status" value="1"/>
</dbReference>